<dbReference type="InterPro" id="IPR000700">
    <property type="entry name" value="PAS-assoc_C"/>
</dbReference>
<dbReference type="Gene3D" id="1.10.287.130">
    <property type="match status" value="1"/>
</dbReference>
<dbReference type="CDD" id="cd16922">
    <property type="entry name" value="HATPase_EvgS-ArcB-TorS-like"/>
    <property type="match status" value="1"/>
</dbReference>
<dbReference type="CDD" id="cd00082">
    <property type="entry name" value="HisKA"/>
    <property type="match status" value="1"/>
</dbReference>
<gene>
    <name evidence="9" type="ORF">K491DRAFT_709593</name>
</gene>
<feature type="domain" description="Histidine kinase" evidence="6">
    <location>
        <begin position="741"/>
        <end position="964"/>
    </location>
</feature>
<evidence type="ECO:0000259" key="7">
    <source>
        <dbReference type="PROSITE" id="PS50110"/>
    </source>
</evidence>
<dbReference type="Pfam" id="PF00512">
    <property type="entry name" value="HisKA"/>
    <property type="match status" value="1"/>
</dbReference>
<dbReference type="SUPFAM" id="SSF52172">
    <property type="entry name" value="CheY-like"/>
    <property type="match status" value="1"/>
</dbReference>
<feature type="compositionally biased region" description="Basic and acidic residues" evidence="5">
    <location>
        <begin position="1335"/>
        <end position="1365"/>
    </location>
</feature>
<dbReference type="Gene3D" id="3.40.50.2300">
    <property type="match status" value="1"/>
</dbReference>
<dbReference type="NCBIfam" id="TIGR00229">
    <property type="entry name" value="sensory_box"/>
    <property type="match status" value="1"/>
</dbReference>
<feature type="region of interest" description="Disordered" evidence="5">
    <location>
        <begin position="1275"/>
        <end position="1302"/>
    </location>
</feature>
<dbReference type="InterPro" id="IPR036890">
    <property type="entry name" value="HATPase_C_sf"/>
</dbReference>
<evidence type="ECO:0000256" key="2">
    <source>
        <dbReference type="ARBA" id="ARBA00023012"/>
    </source>
</evidence>
<evidence type="ECO:0000313" key="9">
    <source>
        <dbReference type="EMBL" id="KAF2662941.1"/>
    </source>
</evidence>
<reference evidence="9" key="1">
    <citation type="journal article" date="2020" name="Stud. Mycol.">
        <title>101 Dothideomycetes genomes: a test case for predicting lifestyles and emergence of pathogens.</title>
        <authorList>
            <person name="Haridas S."/>
            <person name="Albert R."/>
            <person name="Binder M."/>
            <person name="Bloem J."/>
            <person name="Labutti K."/>
            <person name="Salamov A."/>
            <person name="Andreopoulos B."/>
            <person name="Baker S."/>
            <person name="Barry K."/>
            <person name="Bills G."/>
            <person name="Bluhm B."/>
            <person name="Cannon C."/>
            <person name="Castanera R."/>
            <person name="Culley D."/>
            <person name="Daum C."/>
            <person name="Ezra D."/>
            <person name="Gonzalez J."/>
            <person name="Henrissat B."/>
            <person name="Kuo A."/>
            <person name="Liang C."/>
            <person name="Lipzen A."/>
            <person name="Lutzoni F."/>
            <person name="Magnuson J."/>
            <person name="Mondo S."/>
            <person name="Nolan M."/>
            <person name="Ohm R."/>
            <person name="Pangilinan J."/>
            <person name="Park H.-J."/>
            <person name="Ramirez L."/>
            <person name="Alfaro M."/>
            <person name="Sun H."/>
            <person name="Tritt A."/>
            <person name="Yoshinaga Y."/>
            <person name="Zwiers L.-H."/>
            <person name="Turgeon B."/>
            <person name="Goodwin S."/>
            <person name="Spatafora J."/>
            <person name="Crous P."/>
            <person name="Grigoriev I."/>
        </authorList>
    </citation>
    <scope>NUCLEOTIDE SEQUENCE</scope>
    <source>
        <strain evidence="9">CBS 122681</strain>
    </source>
</reference>
<dbReference type="InterPro" id="IPR036097">
    <property type="entry name" value="HisK_dim/P_sf"/>
</dbReference>
<dbReference type="InterPro" id="IPR004358">
    <property type="entry name" value="Sig_transdc_His_kin-like_C"/>
</dbReference>
<keyword evidence="1 3" id="KW-0597">Phosphoprotein</keyword>
<dbReference type="InterPro" id="IPR003661">
    <property type="entry name" value="HisK_dim/P_dom"/>
</dbReference>
<evidence type="ECO:0008006" key="11">
    <source>
        <dbReference type="Google" id="ProtNLM"/>
    </source>
</evidence>
<dbReference type="InterPro" id="IPR003594">
    <property type="entry name" value="HATPase_dom"/>
</dbReference>
<dbReference type="PROSITE" id="PS50110">
    <property type="entry name" value="RESPONSE_REGULATORY"/>
    <property type="match status" value="1"/>
</dbReference>
<dbReference type="InterPro" id="IPR011006">
    <property type="entry name" value="CheY-like_superfamily"/>
</dbReference>
<dbReference type="FunFam" id="3.40.50.2300:FF:000887">
    <property type="match status" value="1"/>
</dbReference>
<evidence type="ECO:0000313" key="10">
    <source>
        <dbReference type="Proteomes" id="UP000799324"/>
    </source>
</evidence>
<dbReference type="CDD" id="cd00130">
    <property type="entry name" value="PAS"/>
    <property type="match status" value="1"/>
</dbReference>
<feature type="compositionally biased region" description="Polar residues" evidence="5">
    <location>
        <begin position="139"/>
        <end position="149"/>
    </location>
</feature>
<dbReference type="InterPro" id="IPR013655">
    <property type="entry name" value="PAS_fold_3"/>
</dbReference>
<feature type="modified residue" description="4-aspartylphosphate" evidence="3">
    <location>
        <position position="1108"/>
    </location>
</feature>
<dbReference type="Gene3D" id="3.30.450.20">
    <property type="entry name" value="PAS domain"/>
    <property type="match status" value="2"/>
</dbReference>
<feature type="compositionally biased region" description="Polar residues" evidence="5">
    <location>
        <begin position="157"/>
        <end position="173"/>
    </location>
</feature>
<evidence type="ECO:0000256" key="1">
    <source>
        <dbReference type="ARBA" id="ARBA00022553"/>
    </source>
</evidence>
<feature type="domain" description="Response regulatory" evidence="7">
    <location>
        <begin position="1053"/>
        <end position="1181"/>
    </location>
</feature>
<dbReference type="SMART" id="SM00388">
    <property type="entry name" value="HisKA"/>
    <property type="match status" value="1"/>
</dbReference>
<dbReference type="InterPro" id="IPR001610">
    <property type="entry name" value="PAC"/>
</dbReference>
<dbReference type="FunFam" id="1.10.287.130:FF:000050">
    <property type="entry name" value="Related to histidine kinase"/>
    <property type="match status" value="1"/>
</dbReference>
<feature type="compositionally biased region" description="Low complexity" evidence="5">
    <location>
        <begin position="259"/>
        <end position="282"/>
    </location>
</feature>
<dbReference type="Pfam" id="PF08447">
    <property type="entry name" value="PAS_3"/>
    <property type="match status" value="1"/>
</dbReference>
<dbReference type="SMART" id="SM00091">
    <property type="entry name" value="PAS"/>
    <property type="match status" value="2"/>
</dbReference>
<dbReference type="InterPro" id="IPR000014">
    <property type="entry name" value="PAS"/>
</dbReference>
<feature type="region of interest" description="Disordered" evidence="5">
    <location>
        <begin position="235"/>
        <end position="307"/>
    </location>
</feature>
<dbReference type="InterPro" id="IPR001789">
    <property type="entry name" value="Sig_transdc_resp-reg_receiver"/>
</dbReference>
<dbReference type="PROSITE" id="PS50113">
    <property type="entry name" value="PAC"/>
    <property type="match status" value="1"/>
</dbReference>
<dbReference type="OrthoDB" id="60033at2759"/>
<evidence type="ECO:0000256" key="3">
    <source>
        <dbReference type="PROSITE-ProRule" id="PRU00169"/>
    </source>
</evidence>
<dbReference type="SUPFAM" id="SSF47384">
    <property type="entry name" value="Homodimeric domain of signal transducing histidine kinase"/>
    <property type="match status" value="1"/>
</dbReference>
<evidence type="ECO:0000259" key="6">
    <source>
        <dbReference type="PROSITE" id="PS50109"/>
    </source>
</evidence>
<feature type="domain" description="PAC" evidence="8">
    <location>
        <begin position="527"/>
        <end position="579"/>
    </location>
</feature>
<dbReference type="Pfam" id="PF02518">
    <property type="entry name" value="HATPase_c"/>
    <property type="match status" value="1"/>
</dbReference>
<name>A0A6A6TUD6_9PLEO</name>
<dbReference type="SMART" id="SM00387">
    <property type="entry name" value="HATPase_c"/>
    <property type="match status" value="1"/>
</dbReference>
<organism evidence="9 10">
    <name type="scientific">Lophiostoma macrostomum CBS 122681</name>
    <dbReference type="NCBI Taxonomy" id="1314788"/>
    <lineage>
        <taxon>Eukaryota</taxon>
        <taxon>Fungi</taxon>
        <taxon>Dikarya</taxon>
        <taxon>Ascomycota</taxon>
        <taxon>Pezizomycotina</taxon>
        <taxon>Dothideomycetes</taxon>
        <taxon>Pleosporomycetidae</taxon>
        <taxon>Pleosporales</taxon>
        <taxon>Lophiostomataceae</taxon>
        <taxon>Lophiostoma</taxon>
    </lineage>
</organism>
<feature type="region of interest" description="Disordered" evidence="5">
    <location>
        <begin position="989"/>
        <end position="1030"/>
    </location>
</feature>
<dbReference type="InterPro" id="IPR035965">
    <property type="entry name" value="PAS-like_dom_sf"/>
</dbReference>
<dbReference type="Pfam" id="PF00072">
    <property type="entry name" value="Response_reg"/>
    <property type="match status" value="1"/>
</dbReference>
<sequence>MTESESSTGGYFNLHDTALPGSPQSNGSMSPQLPPPTSATMTSLTALQYLPVPLLVLSSLKTVCLANEAMGRLLGIDFESTADQGMSVTDSLQGKSMGELGIDVLQNGSPILISWEDFLESILEDSTVEENQNEGDQFLSESGGSTPTAAPTIDPNWESTPNSSQLPRLSSTNLSRTTVHDVAVEVVIAPARGAGDRGAKPDRHALLRNAMSANMIVSVWNLEDVQYYTLTFTSTGQTGGTAATRTSSRVVKRTTLLHKSQSSASSSSSSKRSATSSSPASKVVTPTFQHPEFPPRGPPLRSNHDLSSSASVFQKASQLKDALLNCINMPAYAMWKDQSFGIPNKALLDLFPEDGHYTPGDQRDFLAQFEAFTEDFERNIEVDEFPIIEVCCSKKAVAGRRIGMRNSNTGTKHVFDISGEPLLHPDSGDFLGGVVVFKDITEYKKEIAAQIEANEKQFEYIANFMPVLVWTTTPDGLHDWFSQRWYDYTGLTEEESLGEGWRLPFHPEDMPATAAHWMHSLRTGDEYRTEYRCQRHDGEWRWMLGRAVPFYNAEGQIIKWFGICSDVHDLVQARQEARQTKAQLLRVIEHSKVTLWTLNRNLKLTLLEGDMRGRNVNKGDAIGKNIFEFFNNGKEGQDLLDWRTPIEGILNGKTQDELLERSELSDRFYRTRLVPLMSTSRAGGVEGDQFIDGVIGVSIDVTEARNRENLLKQQEKENSQLLANAVAAKEASQMKSQFLANMSHEIRTPIAGVIGMSDLLLDMDLNEEQKDCAENIQRSANGLLTVINDILDFSKVESGRLDVEEVQFSLSVVLRDVNKMMSFAAQRKNIGYESIIQPEVERDLRVMGDPGRLRQILTNVLTNSIKFTSDGSVRLLASVADETKETVTVHFVVEDTGIGIEEEVRKRLFQPFSQADSSTARRFGGTGLGLTISKNLVQLMRGDIGLESKLGQGTTAKFWIPFNKAPYQEDGSPLIDLASIPDRLQSDVSVSCGSSEDHATPPLTPRLHSGFNKLAHSRGDSASSHQLPRSSLLNHGIPDHLMSLSNEDRNKIHILVVEDNQINQQIALKTIRKLHFSVNAVWNGQEALDYLLQEPSAAHPRPQIILMDVQMPIRDGYSATQAIRTEAPFASMPDVRNVPIVAMTASAIQGDKEKCQKAGMDDYLAKPVKGKLLEKMLVKWALEGKSKLAKASQPGNGSDLRTRTAPSGNDANASAQTHRDQQKIVQQSPKPETTASSSVLGAELDRLDFQSNAALARSSETAGDRAQRRFQAEEMASSLRDDKLLSLSGGPQIHRRHSHHHGETPVLALTQANMQKLEHQVQENDTALAQPQIPHNHDDSSKVAFEARSRPTLDARYRESEETIR</sequence>
<dbReference type="PRINTS" id="PR00344">
    <property type="entry name" value="BCTRLSENSOR"/>
</dbReference>
<dbReference type="SMART" id="SM00086">
    <property type="entry name" value="PAC"/>
    <property type="match status" value="1"/>
</dbReference>
<feature type="compositionally biased region" description="Polar residues" evidence="5">
    <location>
        <begin position="1"/>
        <end position="10"/>
    </location>
</feature>
<keyword evidence="10" id="KW-1185">Reference proteome</keyword>
<feature type="compositionally biased region" description="Polar residues" evidence="5">
    <location>
        <begin position="22"/>
        <end position="31"/>
    </location>
</feature>
<dbReference type="SMART" id="SM00448">
    <property type="entry name" value="REC"/>
    <property type="match status" value="1"/>
</dbReference>
<feature type="compositionally biased region" description="Low complexity" evidence="5">
    <location>
        <begin position="235"/>
        <end position="249"/>
    </location>
</feature>
<dbReference type="EMBL" id="MU004288">
    <property type="protein sequence ID" value="KAF2662941.1"/>
    <property type="molecule type" value="Genomic_DNA"/>
</dbReference>
<feature type="region of interest" description="Disordered" evidence="5">
    <location>
        <begin position="1318"/>
        <end position="1365"/>
    </location>
</feature>
<dbReference type="SUPFAM" id="SSF55785">
    <property type="entry name" value="PYP-like sensor domain (PAS domain)"/>
    <property type="match status" value="1"/>
</dbReference>
<feature type="region of interest" description="Disordered" evidence="5">
    <location>
        <begin position="1"/>
        <end position="39"/>
    </location>
</feature>
<dbReference type="GO" id="GO:0000155">
    <property type="term" value="F:phosphorelay sensor kinase activity"/>
    <property type="evidence" value="ECO:0007669"/>
    <property type="project" value="InterPro"/>
</dbReference>
<dbReference type="PROSITE" id="PS50109">
    <property type="entry name" value="HIS_KIN"/>
    <property type="match status" value="1"/>
</dbReference>
<dbReference type="FunFam" id="3.30.565.10:FF:000010">
    <property type="entry name" value="Sensor histidine kinase RcsC"/>
    <property type="match status" value="1"/>
</dbReference>
<dbReference type="FunFam" id="3.30.450.20:FF:000099">
    <property type="entry name" value="Sensory box sensor histidine kinase"/>
    <property type="match status" value="1"/>
</dbReference>
<dbReference type="InterPro" id="IPR005467">
    <property type="entry name" value="His_kinase_dom"/>
</dbReference>
<feature type="compositionally biased region" description="Polar residues" evidence="5">
    <location>
        <begin position="1223"/>
        <end position="1237"/>
    </location>
</feature>
<dbReference type="PANTHER" id="PTHR45339:SF1">
    <property type="entry name" value="HYBRID SIGNAL TRANSDUCTION HISTIDINE KINASE J"/>
    <property type="match status" value="1"/>
</dbReference>
<evidence type="ECO:0000256" key="5">
    <source>
        <dbReference type="SAM" id="MobiDB-lite"/>
    </source>
</evidence>
<proteinExistence type="predicted"/>
<feature type="region of interest" description="Disordered" evidence="5">
    <location>
        <begin position="129"/>
        <end position="173"/>
    </location>
</feature>
<accession>A0A6A6TUD6</accession>
<dbReference type="Proteomes" id="UP000799324">
    <property type="component" value="Unassembled WGS sequence"/>
</dbReference>
<keyword evidence="2" id="KW-0902">Two-component regulatory system</keyword>
<keyword evidence="4" id="KW-0175">Coiled coil</keyword>
<protein>
    <recommendedName>
        <fullName evidence="11">Histidine kinase HHK6p</fullName>
    </recommendedName>
</protein>
<feature type="coiled-coil region" evidence="4">
    <location>
        <begin position="704"/>
        <end position="731"/>
    </location>
</feature>
<evidence type="ECO:0000259" key="8">
    <source>
        <dbReference type="PROSITE" id="PS50113"/>
    </source>
</evidence>
<dbReference type="SUPFAM" id="SSF55874">
    <property type="entry name" value="ATPase domain of HSP90 chaperone/DNA topoisomerase II/histidine kinase"/>
    <property type="match status" value="1"/>
</dbReference>
<dbReference type="CDD" id="cd17546">
    <property type="entry name" value="REC_hyHK_CKI1_RcsC-like"/>
    <property type="match status" value="1"/>
</dbReference>
<dbReference type="Gene3D" id="3.30.565.10">
    <property type="entry name" value="Histidine kinase-like ATPase, C-terminal domain"/>
    <property type="match status" value="1"/>
</dbReference>
<dbReference type="PANTHER" id="PTHR45339">
    <property type="entry name" value="HYBRID SIGNAL TRANSDUCTION HISTIDINE KINASE J"/>
    <property type="match status" value="1"/>
</dbReference>
<feature type="region of interest" description="Disordered" evidence="5">
    <location>
        <begin position="1187"/>
        <end position="1237"/>
    </location>
</feature>
<feature type="compositionally biased region" description="Polar residues" evidence="5">
    <location>
        <begin position="1204"/>
        <end position="1216"/>
    </location>
</feature>
<feature type="compositionally biased region" description="Polar residues" evidence="5">
    <location>
        <begin position="1020"/>
        <end position="1030"/>
    </location>
</feature>
<evidence type="ECO:0000256" key="4">
    <source>
        <dbReference type="SAM" id="Coils"/>
    </source>
</evidence>